<dbReference type="AlphaFoldDB" id="A0A9P7G5R4"/>
<dbReference type="Proteomes" id="UP000775547">
    <property type="component" value="Unassembled WGS sequence"/>
</dbReference>
<sequence length="206" mass="22661">MSYASVAAANAPPPSEQPQPDPALLNTTPPTASDVADDNAKVKLVAPINHDDDEDEDDEDERPKNSRSHRRFKEVEAEGAYIWEITKRCLFRPGVAGGLVGIVNLGLLAGVGRAFYTQPHLRRDRALISSTVAAAVALLSAEGFATEKYRQTERGRAEERRAKEEGTVIYKHLREQVLRPKVHGGIVGLGELVEWYANSVDNEHLQ</sequence>
<name>A0A9P7G5R4_9AGAR</name>
<feature type="transmembrane region" description="Helical" evidence="2">
    <location>
        <begin position="127"/>
        <end position="146"/>
    </location>
</feature>
<dbReference type="EMBL" id="JABCKV010000104">
    <property type="protein sequence ID" value="KAG5643611.1"/>
    <property type="molecule type" value="Genomic_DNA"/>
</dbReference>
<keyword evidence="4" id="KW-1185">Reference proteome</keyword>
<proteinExistence type="predicted"/>
<reference evidence="3" key="1">
    <citation type="submission" date="2020-07" db="EMBL/GenBank/DDBJ databases">
        <authorList>
            <person name="Nieuwenhuis M."/>
            <person name="Van De Peppel L.J.J."/>
        </authorList>
    </citation>
    <scope>NUCLEOTIDE SEQUENCE</scope>
    <source>
        <strain evidence="3">AP01</strain>
        <tissue evidence="3">Mycelium</tissue>
    </source>
</reference>
<feature type="compositionally biased region" description="Low complexity" evidence="1">
    <location>
        <begin position="1"/>
        <end position="10"/>
    </location>
</feature>
<protein>
    <recommendedName>
        <fullName evidence="5">HIG1 domain-containing protein</fullName>
    </recommendedName>
</protein>
<feature type="compositionally biased region" description="Pro residues" evidence="1">
    <location>
        <begin position="11"/>
        <end position="21"/>
    </location>
</feature>
<evidence type="ECO:0000256" key="1">
    <source>
        <dbReference type="SAM" id="MobiDB-lite"/>
    </source>
</evidence>
<feature type="transmembrane region" description="Helical" evidence="2">
    <location>
        <begin position="95"/>
        <end position="115"/>
    </location>
</feature>
<dbReference type="OrthoDB" id="2553651at2759"/>
<keyword evidence="2" id="KW-1133">Transmembrane helix</keyword>
<accession>A0A9P7G5R4</accession>
<evidence type="ECO:0000313" key="3">
    <source>
        <dbReference type="EMBL" id="KAG5643611.1"/>
    </source>
</evidence>
<keyword evidence="2" id="KW-0472">Membrane</keyword>
<feature type="compositionally biased region" description="Acidic residues" evidence="1">
    <location>
        <begin position="51"/>
        <end position="60"/>
    </location>
</feature>
<organism evidence="3 4">
    <name type="scientific">Asterophora parasitica</name>
    <dbReference type="NCBI Taxonomy" id="117018"/>
    <lineage>
        <taxon>Eukaryota</taxon>
        <taxon>Fungi</taxon>
        <taxon>Dikarya</taxon>
        <taxon>Basidiomycota</taxon>
        <taxon>Agaricomycotina</taxon>
        <taxon>Agaricomycetes</taxon>
        <taxon>Agaricomycetidae</taxon>
        <taxon>Agaricales</taxon>
        <taxon>Tricholomatineae</taxon>
        <taxon>Lyophyllaceae</taxon>
        <taxon>Asterophora</taxon>
    </lineage>
</organism>
<reference evidence="3" key="2">
    <citation type="submission" date="2021-10" db="EMBL/GenBank/DDBJ databases">
        <title>Phylogenomics reveals ancestral predisposition of the termite-cultivated fungus Termitomyces towards a domesticated lifestyle.</title>
        <authorList>
            <person name="Auxier B."/>
            <person name="Grum-Grzhimaylo A."/>
            <person name="Cardenas M.E."/>
            <person name="Lodge J.D."/>
            <person name="Laessoe T."/>
            <person name="Pedersen O."/>
            <person name="Smith M.E."/>
            <person name="Kuyper T.W."/>
            <person name="Franco-Molano E.A."/>
            <person name="Baroni T.J."/>
            <person name="Aanen D.K."/>
        </authorList>
    </citation>
    <scope>NUCLEOTIDE SEQUENCE</scope>
    <source>
        <strain evidence="3">AP01</strain>
        <tissue evidence="3">Mycelium</tissue>
    </source>
</reference>
<comment type="caution">
    <text evidence="3">The sequence shown here is derived from an EMBL/GenBank/DDBJ whole genome shotgun (WGS) entry which is preliminary data.</text>
</comment>
<evidence type="ECO:0008006" key="5">
    <source>
        <dbReference type="Google" id="ProtNLM"/>
    </source>
</evidence>
<gene>
    <name evidence="3" type="ORF">DXG03_000619</name>
</gene>
<evidence type="ECO:0000256" key="2">
    <source>
        <dbReference type="SAM" id="Phobius"/>
    </source>
</evidence>
<feature type="region of interest" description="Disordered" evidence="1">
    <location>
        <begin position="1"/>
        <end position="71"/>
    </location>
</feature>
<evidence type="ECO:0000313" key="4">
    <source>
        <dbReference type="Proteomes" id="UP000775547"/>
    </source>
</evidence>
<keyword evidence="2" id="KW-0812">Transmembrane</keyword>